<organism evidence="6 7">
    <name type="scientific">Candidatus Curtissbacteria bacterium RIFCSPLOWO2_01_FULL_37_9</name>
    <dbReference type="NCBI Taxonomy" id="1797724"/>
    <lineage>
        <taxon>Bacteria</taxon>
        <taxon>Candidatus Curtissiibacteriota</taxon>
    </lineage>
</organism>
<evidence type="ECO:0000313" key="7">
    <source>
        <dbReference type="Proteomes" id="UP000178336"/>
    </source>
</evidence>
<keyword evidence="2 4" id="KW-0547">Nucleotide-binding</keyword>
<dbReference type="PROSITE" id="PS50975">
    <property type="entry name" value="ATP_GRASP"/>
    <property type="match status" value="1"/>
</dbReference>
<evidence type="ECO:0000256" key="1">
    <source>
        <dbReference type="ARBA" id="ARBA00022598"/>
    </source>
</evidence>
<protein>
    <recommendedName>
        <fullName evidence="5">ATP-grasp domain-containing protein</fullName>
    </recommendedName>
</protein>
<evidence type="ECO:0000313" key="6">
    <source>
        <dbReference type="EMBL" id="OGD94225.1"/>
    </source>
</evidence>
<dbReference type="STRING" id="1797724.A3A48_02605"/>
<gene>
    <name evidence="6" type="ORF">A3A48_02605</name>
</gene>
<dbReference type="PANTHER" id="PTHR43472:SF1">
    <property type="entry name" value="PHOSPHORIBOSYLAMINE--GLYCINE LIGASE, CHLOROPLASTIC"/>
    <property type="match status" value="1"/>
</dbReference>
<comment type="caution">
    <text evidence="6">The sequence shown here is derived from an EMBL/GenBank/DDBJ whole genome shotgun (WGS) entry which is preliminary data.</text>
</comment>
<dbReference type="AlphaFoldDB" id="A0A1F5GQW0"/>
<evidence type="ECO:0000256" key="3">
    <source>
        <dbReference type="ARBA" id="ARBA00022840"/>
    </source>
</evidence>
<dbReference type="GO" id="GO:0004637">
    <property type="term" value="F:phosphoribosylamine-glycine ligase activity"/>
    <property type="evidence" value="ECO:0007669"/>
    <property type="project" value="InterPro"/>
</dbReference>
<dbReference type="Gene3D" id="3.30.470.20">
    <property type="entry name" value="ATP-grasp fold, B domain"/>
    <property type="match status" value="1"/>
</dbReference>
<dbReference type="InterPro" id="IPR011761">
    <property type="entry name" value="ATP-grasp"/>
</dbReference>
<dbReference type="InterPro" id="IPR016185">
    <property type="entry name" value="PreATP-grasp_dom_sf"/>
</dbReference>
<dbReference type="SUPFAM" id="SSF56059">
    <property type="entry name" value="Glutathione synthetase ATP-binding domain-like"/>
    <property type="match status" value="1"/>
</dbReference>
<evidence type="ECO:0000259" key="5">
    <source>
        <dbReference type="PROSITE" id="PS50975"/>
    </source>
</evidence>
<evidence type="ECO:0000256" key="4">
    <source>
        <dbReference type="PROSITE-ProRule" id="PRU00409"/>
    </source>
</evidence>
<dbReference type="GO" id="GO:0005524">
    <property type="term" value="F:ATP binding"/>
    <property type="evidence" value="ECO:0007669"/>
    <property type="project" value="UniProtKB-UniRule"/>
</dbReference>
<dbReference type="InterPro" id="IPR020562">
    <property type="entry name" value="PRibGlycinamide_synth_N"/>
</dbReference>
<dbReference type="Proteomes" id="UP000178336">
    <property type="component" value="Unassembled WGS sequence"/>
</dbReference>
<dbReference type="SMART" id="SM01209">
    <property type="entry name" value="GARS_A"/>
    <property type="match status" value="1"/>
</dbReference>
<dbReference type="InterPro" id="IPR013815">
    <property type="entry name" value="ATP_grasp_subdomain_1"/>
</dbReference>
<dbReference type="GO" id="GO:0009113">
    <property type="term" value="P:purine nucleobase biosynthetic process"/>
    <property type="evidence" value="ECO:0007669"/>
    <property type="project" value="InterPro"/>
</dbReference>
<dbReference type="Pfam" id="PF02844">
    <property type="entry name" value="GARS_N"/>
    <property type="match status" value="1"/>
</dbReference>
<feature type="domain" description="ATP-grasp" evidence="5">
    <location>
        <begin position="114"/>
        <end position="318"/>
    </location>
</feature>
<name>A0A1F5GQW0_9BACT</name>
<dbReference type="Gene3D" id="3.40.50.20">
    <property type="match status" value="1"/>
</dbReference>
<feature type="non-terminal residue" evidence="6">
    <location>
        <position position="325"/>
    </location>
</feature>
<dbReference type="SUPFAM" id="SSF52440">
    <property type="entry name" value="PreATP-grasp domain"/>
    <property type="match status" value="1"/>
</dbReference>
<reference evidence="6 7" key="1">
    <citation type="journal article" date="2016" name="Nat. Commun.">
        <title>Thousands of microbial genomes shed light on interconnected biogeochemical processes in an aquifer system.</title>
        <authorList>
            <person name="Anantharaman K."/>
            <person name="Brown C.T."/>
            <person name="Hug L.A."/>
            <person name="Sharon I."/>
            <person name="Castelle C.J."/>
            <person name="Probst A.J."/>
            <person name="Thomas B.C."/>
            <person name="Singh A."/>
            <person name="Wilkins M.J."/>
            <person name="Karaoz U."/>
            <person name="Brodie E.L."/>
            <person name="Williams K.H."/>
            <person name="Hubbard S.S."/>
            <person name="Banfield J.F."/>
        </authorList>
    </citation>
    <scope>NUCLEOTIDE SEQUENCE [LARGE SCALE GENOMIC DNA]</scope>
</reference>
<keyword evidence="3 4" id="KW-0067">ATP-binding</keyword>
<dbReference type="Pfam" id="PF01071">
    <property type="entry name" value="GARS_A"/>
    <property type="match status" value="1"/>
</dbReference>
<keyword evidence="1" id="KW-0436">Ligase</keyword>
<proteinExistence type="predicted"/>
<dbReference type="InterPro" id="IPR020561">
    <property type="entry name" value="PRibGlycinamid_synth_ATP-grasp"/>
</dbReference>
<dbReference type="EMBL" id="MFBN01000050">
    <property type="protein sequence ID" value="OGD94225.1"/>
    <property type="molecule type" value="Genomic_DNA"/>
</dbReference>
<dbReference type="PANTHER" id="PTHR43472">
    <property type="entry name" value="PHOSPHORIBOSYLAMINE--GLYCINE LIGASE"/>
    <property type="match status" value="1"/>
</dbReference>
<dbReference type="Gene3D" id="3.30.1490.20">
    <property type="entry name" value="ATP-grasp fold, A domain"/>
    <property type="match status" value="1"/>
</dbReference>
<accession>A0A1F5GQW0</accession>
<dbReference type="GO" id="GO:0046872">
    <property type="term" value="F:metal ion binding"/>
    <property type="evidence" value="ECO:0007669"/>
    <property type="project" value="InterPro"/>
</dbReference>
<sequence length="325" mass="35701">MAATVLVVDGGGRAATLVHKYSQSKHVGQLFAVPGNDLIQINTTKPVRIFPHLRTTNVKEIIGIAKKGKVDLVDVAQDDAVACGLTDILIKNKIRVFGPTKASGQIEWDKAWARKFMKKFNLPSPQFKICKRENEGIKFINKNPDTKWFIKASGLAAGKGAIFTRNNKEAISAIKQMKKFGKSGKTYLIERCLEGEEFSAFALVSNKNFQIIGFAQDNKQVFDGDKGPNTGGMGCSSPPQVVSLKVEAQVKSIIKKTAQGLSKLKRPYVGILYLGGMVDKNGKVWIIEFNARWGDPEAQVILPSIKNDYFELVTSALKGSMPKIK</sequence>
<dbReference type="InterPro" id="IPR000115">
    <property type="entry name" value="PRibGlycinamide_synth"/>
</dbReference>
<evidence type="ECO:0000256" key="2">
    <source>
        <dbReference type="ARBA" id="ARBA00022741"/>
    </source>
</evidence>